<accession>A0A0T6LVA1</accession>
<feature type="transmembrane region" description="Helical" evidence="2">
    <location>
        <begin position="119"/>
        <end position="139"/>
    </location>
</feature>
<dbReference type="EMBL" id="LLZU01000011">
    <property type="protein sequence ID" value="KRV49631.1"/>
    <property type="molecule type" value="Genomic_DNA"/>
</dbReference>
<feature type="transmembrane region" description="Helical" evidence="2">
    <location>
        <begin position="145"/>
        <end position="166"/>
    </location>
</feature>
<evidence type="ECO:0000256" key="2">
    <source>
        <dbReference type="SAM" id="Phobius"/>
    </source>
</evidence>
<keyword evidence="2" id="KW-1133">Transmembrane helix</keyword>
<protein>
    <recommendedName>
        <fullName evidence="3">Phosphatidic acid phosphatase type 2/haloperoxidase domain-containing protein</fullName>
    </recommendedName>
</protein>
<sequence>MLFRPYKQWPQYHQVLDVWVVLGQRGPTALIVVSWLGWRSWKHRDLRPLLVFGLALLLLNVTVGAVKYGLGRLGPHYATTVGSAEMWKGGDIFPSGHTANAVVTWGVLAYLATKHRRTGAVITAVFAFTVGMTTIYLGTHWVTDVVAGWTAGVLILLCLPLVEPLVQPLDLWLRTLFARLWPRPFAAPPVPSPVAARGTGLVAPRAAAEDDTEFTRPAVGAVAGTRPAASSTSATALATDQRVHHPVRTHQTRHDRPSATPGARRSRTDQRPGRGSPHIPRR</sequence>
<keyword evidence="5" id="KW-1185">Reference proteome</keyword>
<dbReference type="STRING" id="76728.AQ490_20165"/>
<dbReference type="InterPro" id="IPR000326">
    <property type="entry name" value="PAP2/HPO"/>
</dbReference>
<evidence type="ECO:0000259" key="3">
    <source>
        <dbReference type="SMART" id="SM00014"/>
    </source>
</evidence>
<evidence type="ECO:0000256" key="1">
    <source>
        <dbReference type="SAM" id="MobiDB-lite"/>
    </source>
</evidence>
<gene>
    <name evidence="4" type="ORF">AQ490_20165</name>
</gene>
<dbReference type="SUPFAM" id="SSF48317">
    <property type="entry name" value="Acid phosphatase/Vanadium-dependent haloperoxidase"/>
    <property type="match status" value="1"/>
</dbReference>
<feature type="transmembrane region" description="Helical" evidence="2">
    <location>
        <begin position="20"/>
        <end position="38"/>
    </location>
</feature>
<dbReference type="PANTHER" id="PTHR14969:SF13">
    <property type="entry name" value="AT30094P"/>
    <property type="match status" value="1"/>
</dbReference>
<feature type="transmembrane region" description="Helical" evidence="2">
    <location>
        <begin position="92"/>
        <end position="112"/>
    </location>
</feature>
<evidence type="ECO:0000313" key="4">
    <source>
        <dbReference type="EMBL" id="KRV49631.1"/>
    </source>
</evidence>
<dbReference type="eggNOG" id="COG0671">
    <property type="taxonomic scope" value="Bacteria"/>
</dbReference>
<feature type="domain" description="Phosphatidic acid phosphatase type 2/haloperoxidase" evidence="3">
    <location>
        <begin position="49"/>
        <end position="160"/>
    </location>
</feature>
<keyword evidence="2" id="KW-0812">Transmembrane</keyword>
<comment type="caution">
    <text evidence="4">The sequence shown here is derived from an EMBL/GenBank/DDBJ whole genome shotgun (WGS) entry which is preliminary data.</text>
</comment>
<evidence type="ECO:0000313" key="5">
    <source>
        <dbReference type="Proteomes" id="UP000050867"/>
    </source>
</evidence>
<feature type="region of interest" description="Disordered" evidence="1">
    <location>
        <begin position="223"/>
        <end position="282"/>
    </location>
</feature>
<feature type="transmembrane region" description="Helical" evidence="2">
    <location>
        <begin position="50"/>
        <end position="70"/>
    </location>
</feature>
<dbReference type="Proteomes" id="UP000050867">
    <property type="component" value="Unassembled WGS sequence"/>
</dbReference>
<dbReference type="SMART" id="SM00014">
    <property type="entry name" value="acidPPc"/>
    <property type="match status" value="1"/>
</dbReference>
<dbReference type="Gene3D" id="1.20.144.10">
    <property type="entry name" value="Phosphatidic acid phosphatase type 2/haloperoxidase"/>
    <property type="match status" value="1"/>
</dbReference>
<dbReference type="InterPro" id="IPR036938">
    <property type="entry name" value="PAP2/HPO_sf"/>
</dbReference>
<keyword evidence="2" id="KW-0472">Membrane</keyword>
<reference evidence="4 5" key="1">
    <citation type="submission" date="2015-10" db="EMBL/GenBank/DDBJ databases">
        <title>Draft genome sequence of pyrrolomycin-producing Streptomyces vitaminophilus.</title>
        <authorList>
            <person name="Graham D.E."/>
            <person name="Mahan K.M."/>
            <person name="Klingeman D.M."/>
            <person name="Hettich R.L."/>
            <person name="Parry R.J."/>
        </authorList>
    </citation>
    <scope>NUCLEOTIDE SEQUENCE [LARGE SCALE GENOMIC DNA]</scope>
    <source>
        <strain evidence="4 5">ATCC 31673</strain>
    </source>
</reference>
<dbReference type="AlphaFoldDB" id="A0A0T6LVA1"/>
<dbReference type="PANTHER" id="PTHR14969">
    <property type="entry name" value="SPHINGOSINE-1-PHOSPHATE PHOSPHOHYDROLASE"/>
    <property type="match status" value="1"/>
</dbReference>
<organism evidence="4 5">
    <name type="scientific">Wenjunlia vitaminophila</name>
    <name type="common">Streptomyces vitaminophilus</name>
    <dbReference type="NCBI Taxonomy" id="76728"/>
    <lineage>
        <taxon>Bacteria</taxon>
        <taxon>Bacillati</taxon>
        <taxon>Actinomycetota</taxon>
        <taxon>Actinomycetes</taxon>
        <taxon>Kitasatosporales</taxon>
        <taxon>Streptomycetaceae</taxon>
        <taxon>Wenjunlia</taxon>
    </lineage>
</organism>
<name>A0A0T6LVA1_WENVI</name>
<proteinExistence type="predicted"/>
<feature type="compositionally biased region" description="Low complexity" evidence="1">
    <location>
        <begin position="228"/>
        <end position="239"/>
    </location>
</feature>
<dbReference type="Pfam" id="PF01569">
    <property type="entry name" value="PAP2"/>
    <property type="match status" value="1"/>
</dbReference>